<keyword evidence="2" id="KW-1185">Reference proteome</keyword>
<organism evidence="1 2">
    <name type="scientific">Dongia soli</name>
    <dbReference type="NCBI Taxonomy" id="600628"/>
    <lineage>
        <taxon>Bacteria</taxon>
        <taxon>Pseudomonadati</taxon>
        <taxon>Pseudomonadota</taxon>
        <taxon>Alphaproteobacteria</taxon>
        <taxon>Rhodospirillales</taxon>
        <taxon>Dongiaceae</taxon>
        <taxon>Dongia</taxon>
    </lineage>
</organism>
<dbReference type="EMBL" id="JAXCLW010000003">
    <property type="protein sequence ID" value="MDY0884045.1"/>
    <property type="molecule type" value="Genomic_DNA"/>
</dbReference>
<sequence>MSSLSTKSYGTKVETVGRWDQMVSQIVAAPADNPPFDIAIADEYTSSAGLAEKLFPKTDRSKIPGFSAVYSWFDEERGPAKEYGVPFVAGHHGC</sequence>
<dbReference type="SUPFAM" id="SSF53850">
    <property type="entry name" value="Periplasmic binding protein-like II"/>
    <property type="match status" value="1"/>
</dbReference>
<reference evidence="1 2" key="1">
    <citation type="journal article" date="2016" name="Antonie Van Leeuwenhoek">
        <title>Dongia soli sp. nov., isolated from soil from Dokdo, Korea.</title>
        <authorList>
            <person name="Kim D.U."/>
            <person name="Lee H."/>
            <person name="Kim H."/>
            <person name="Kim S.G."/>
            <person name="Ka J.O."/>
        </authorList>
    </citation>
    <scope>NUCLEOTIDE SEQUENCE [LARGE SCALE GENOMIC DNA]</scope>
    <source>
        <strain evidence="1 2">D78</strain>
    </source>
</reference>
<dbReference type="Proteomes" id="UP001279642">
    <property type="component" value="Unassembled WGS sequence"/>
</dbReference>
<gene>
    <name evidence="1" type="ORF">SMD27_14430</name>
</gene>
<protein>
    <submittedName>
        <fullName evidence="1">Uncharacterized protein</fullName>
    </submittedName>
</protein>
<evidence type="ECO:0000313" key="2">
    <source>
        <dbReference type="Proteomes" id="UP001279642"/>
    </source>
</evidence>
<evidence type="ECO:0000313" key="1">
    <source>
        <dbReference type="EMBL" id="MDY0884045.1"/>
    </source>
</evidence>
<name>A0ABU5EES6_9PROT</name>
<proteinExistence type="predicted"/>
<comment type="caution">
    <text evidence="1">The sequence shown here is derived from an EMBL/GenBank/DDBJ whole genome shotgun (WGS) entry which is preliminary data.</text>
</comment>
<dbReference type="Gene3D" id="3.40.190.10">
    <property type="entry name" value="Periplasmic binding protein-like II"/>
    <property type="match status" value="1"/>
</dbReference>
<accession>A0ABU5EES6</accession>
<dbReference type="RefSeq" id="WP_320509104.1">
    <property type="nucleotide sequence ID" value="NZ_JAXCLW010000003.1"/>
</dbReference>